<dbReference type="PANTHER" id="PTHR10302">
    <property type="entry name" value="SINGLE-STRANDED DNA-BINDING PROTEIN"/>
    <property type="match status" value="1"/>
</dbReference>
<proteinExistence type="predicted"/>
<keyword evidence="4" id="KW-1185">Reference proteome</keyword>
<reference evidence="3" key="1">
    <citation type="journal article" date="2023" name="Science">
        <title>Elucidation of the pathway for biosynthesis of saponin adjuvants from the soapbark tree.</title>
        <authorList>
            <person name="Reed J."/>
            <person name="Orme A."/>
            <person name="El-Demerdash A."/>
            <person name="Owen C."/>
            <person name="Martin L.B.B."/>
            <person name="Misra R.C."/>
            <person name="Kikuchi S."/>
            <person name="Rejzek M."/>
            <person name="Martin A.C."/>
            <person name="Harkess A."/>
            <person name="Leebens-Mack J."/>
            <person name="Louveau T."/>
            <person name="Stephenson M.J."/>
            <person name="Osbourn A."/>
        </authorList>
    </citation>
    <scope>NUCLEOTIDE SEQUENCE</scope>
    <source>
        <strain evidence="3">S10</strain>
    </source>
</reference>
<evidence type="ECO:0000313" key="4">
    <source>
        <dbReference type="Proteomes" id="UP001163823"/>
    </source>
</evidence>
<protein>
    <submittedName>
        <fullName evidence="3">Protein OSB3, chloroplastic/mitochondrial</fullName>
    </submittedName>
</protein>
<dbReference type="GO" id="GO:0042645">
    <property type="term" value="C:mitochondrial nucleoid"/>
    <property type="evidence" value="ECO:0007669"/>
    <property type="project" value="TreeGrafter"/>
</dbReference>
<evidence type="ECO:0000313" key="3">
    <source>
        <dbReference type="EMBL" id="KAJ7969471.1"/>
    </source>
</evidence>
<dbReference type="SUPFAM" id="SSF50249">
    <property type="entry name" value="Nucleic acid-binding proteins"/>
    <property type="match status" value="1"/>
</dbReference>
<dbReference type="AlphaFoldDB" id="A0AAD7M3T2"/>
<dbReference type="Proteomes" id="UP001163823">
    <property type="component" value="Chromosome 4"/>
</dbReference>
<dbReference type="InterPro" id="IPR011344">
    <property type="entry name" value="ssDNA-bd"/>
</dbReference>
<name>A0AAD7M3T2_QUISA</name>
<dbReference type="InterPro" id="IPR012340">
    <property type="entry name" value="NA-bd_OB-fold"/>
</dbReference>
<sequence length="611" mass="70453">MNSLCRALIQYASSPSSRQRLLFHPTIFILQSYSTAAATRSKYKPLQTSSIPQPPTNIDDIERPREIPFQPKISNSVNLIGLVHKPVHFQTSADGRTWAGTIITREQSSDCPSLLIPIVFEGDLAHIAACHLKEKDCIHVDGQLSADLSYLDTKQAQDNLQIVVSSLNFVQGYSQIQNISALRKQEESFSSSVASEKHDIKQSWKDLLKKTNVKQDVIDIDKAWKDLLSKPDEWWDIQSSEEKAKGAAFERKKNGELLFIDNSTPKWIQEKLELITFDRRCDPINWKSGAKKTVVSVLSSWRDLIDHPKQWWDFRDNKVNDIVNPKYPDFKSKDGDLALWLDKAPRWVLSKLEEIEFDVQIVKSKQASECGAKKTVGSVLSSWRDLIDHPKQWWDFRDNKVNPKYPDFKSKDGDLALWLDKAPRWVLSKLEEIEFDVQIVKSKQASECGTKKTVVSVLSSWRDLIDHPKQWWDCRGKKVNPKYPDFKSKDGNLALWLDKAPQLVLSKLEGIEFDIQIVKSEQGKERKSDESWRNLVENPDKWWDNRLGKLKERSPDFKHKETQEALWLSDSPSWVMSKLPPIKPERSVETSNRQALFSSTLEEKVDKITEF</sequence>
<dbReference type="PROSITE" id="PS50935">
    <property type="entry name" value="SSB"/>
    <property type="match status" value="1"/>
</dbReference>
<keyword evidence="1 2" id="KW-0238">DNA-binding</keyword>
<dbReference type="GO" id="GO:0006264">
    <property type="term" value="P:mitochondrial DNA replication"/>
    <property type="evidence" value="ECO:0007669"/>
    <property type="project" value="TreeGrafter"/>
</dbReference>
<organism evidence="3 4">
    <name type="scientific">Quillaja saponaria</name>
    <name type="common">Soap bark tree</name>
    <dbReference type="NCBI Taxonomy" id="32244"/>
    <lineage>
        <taxon>Eukaryota</taxon>
        <taxon>Viridiplantae</taxon>
        <taxon>Streptophyta</taxon>
        <taxon>Embryophyta</taxon>
        <taxon>Tracheophyta</taxon>
        <taxon>Spermatophyta</taxon>
        <taxon>Magnoliopsida</taxon>
        <taxon>eudicotyledons</taxon>
        <taxon>Gunneridae</taxon>
        <taxon>Pentapetalae</taxon>
        <taxon>rosids</taxon>
        <taxon>fabids</taxon>
        <taxon>Fabales</taxon>
        <taxon>Quillajaceae</taxon>
        <taxon>Quillaja</taxon>
    </lineage>
</organism>
<evidence type="ECO:0000256" key="1">
    <source>
        <dbReference type="ARBA" id="ARBA00023125"/>
    </source>
</evidence>
<comment type="caution">
    <text evidence="3">The sequence shown here is derived from an EMBL/GenBank/DDBJ whole genome shotgun (WGS) entry which is preliminary data.</text>
</comment>
<dbReference type="GO" id="GO:0003697">
    <property type="term" value="F:single-stranded DNA binding"/>
    <property type="evidence" value="ECO:0007669"/>
    <property type="project" value="InterPro"/>
</dbReference>
<evidence type="ECO:0000256" key="2">
    <source>
        <dbReference type="PROSITE-ProRule" id="PRU00252"/>
    </source>
</evidence>
<dbReference type="EMBL" id="JARAOO010000004">
    <property type="protein sequence ID" value="KAJ7969471.1"/>
    <property type="molecule type" value="Genomic_DNA"/>
</dbReference>
<accession>A0AAD7M3T2</accession>
<dbReference type="PANTHER" id="PTHR10302:SF23">
    <property type="entry name" value="PROTEIN OSB4, CHLOROPLASTIC"/>
    <property type="match status" value="1"/>
</dbReference>
<gene>
    <name evidence="3" type="ORF">O6P43_007812</name>
</gene>
<dbReference type="InterPro" id="IPR000424">
    <property type="entry name" value="Primosome_PriB/ssb"/>
</dbReference>